<sequence length="703" mass="73041">MATSPIVPFLQKMLPGAFLTFYNNLFKDNDEFLIKEADFRKLASDLADNVVFWSKLSALGIRGGLLPLQHLGELTTQSPGVLVVGQLANVAYDTDAATLAALLAAGPLPATLGSAQYKLIRDTTGNVDAFTDAKPETTTRVKARWVKVSGSEDEKIASYPTLQLEDYPVKKGDVVQYLFPDNKSRLLEILRDLPLAGAGSFNPTPTGLDTDLNYKSFAPLQGGTTLAQLIGLLNITQSHATTLEQAANGKLPAGCLLRIVKRSPPNANPQLPDVLVPAYSARALATEEAYIENADGTISPVVYNLATNQTTARGATTPASIYRNGQVIPVPVASDLNTLPQAGDVVILQNPLNLATWQLRDQVRYLTGGIPIKVSLITDGGVSVNALVLGGSQYVSTSRFASITGPASKVTLEMDLLSQGSPGTSILVGNGAVVHHRGVMNGQGGVGVNVSGTAQYFFEGECQSGGGYLVLASGSAKAVLKPTNVPSFGFRAAIQASGTSDVSIHSGLTYVPGNSYALTYAAIIQNTATVRFKSGMVYSADRPAVLFEGAGSLYVSTAATVSDAAGIATGNDLGRIYRHAGGGLEGEPGLPVIELPSDAPVGGGGGPTYTAGTNISISGTTISATFPRVLGLSFAIGSADTGSISVGAKYVGVYTTLVSVGANTVTPYKNGVEAVFPITLAFGDVLRADIIRPVGIQALVEFI</sequence>
<gene>
    <name evidence="1" type="ORF">GCM10022406_39490</name>
</gene>
<evidence type="ECO:0000313" key="1">
    <source>
        <dbReference type="EMBL" id="GAA3953906.1"/>
    </source>
</evidence>
<evidence type="ECO:0000313" key="2">
    <source>
        <dbReference type="Proteomes" id="UP001499909"/>
    </source>
</evidence>
<dbReference type="EMBL" id="BAABDH010000112">
    <property type="protein sequence ID" value="GAA3953906.1"/>
    <property type="molecule type" value="Genomic_DNA"/>
</dbReference>
<keyword evidence="2" id="KW-1185">Reference proteome</keyword>
<name>A0ABP7NTN4_9BACT</name>
<comment type="caution">
    <text evidence="1">The sequence shown here is derived from an EMBL/GenBank/DDBJ whole genome shotgun (WGS) entry which is preliminary data.</text>
</comment>
<reference evidence="2" key="1">
    <citation type="journal article" date="2019" name="Int. J. Syst. Evol. Microbiol.">
        <title>The Global Catalogue of Microorganisms (GCM) 10K type strain sequencing project: providing services to taxonomists for standard genome sequencing and annotation.</title>
        <authorList>
            <consortium name="The Broad Institute Genomics Platform"/>
            <consortium name="The Broad Institute Genome Sequencing Center for Infectious Disease"/>
            <person name="Wu L."/>
            <person name="Ma J."/>
        </authorList>
    </citation>
    <scope>NUCLEOTIDE SEQUENCE [LARGE SCALE GENOMIC DNA]</scope>
    <source>
        <strain evidence="2">JCM 17214</strain>
    </source>
</reference>
<dbReference type="Proteomes" id="UP001499909">
    <property type="component" value="Unassembled WGS sequence"/>
</dbReference>
<protein>
    <submittedName>
        <fullName evidence="1">Uncharacterized protein</fullName>
    </submittedName>
</protein>
<accession>A0ABP7NTN4</accession>
<proteinExistence type="predicted"/>
<organism evidence="1 2">
    <name type="scientific">Hymenobacter algoricola</name>
    <dbReference type="NCBI Taxonomy" id="486267"/>
    <lineage>
        <taxon>Bacteria</taxon>
        <taxon>Pseudomonadati</taxon>
        <taxon>Bacteroidota</taxon>
        <taxon>Cytophagia</taxon>
        <taxon>Cytophagales</taxon>
        <taxon>Hymenobacteraceae</taxon>
        <taxon>Hymenobacter</taxon>
    </lineage>
</organism>